<evidence type="ECO:0000313" key="3">
    <source>
        <dbReference type="Proteomes" id="UP001431429"/>
    </source>
</evidence>
<accession>A0ABT0UFL9</accession>
<reference evidence="2" key="1">
    <citation type="submission" date="2022-06" db="EMBL/GenBank/DDBJ databases">
        <title>Genome public.</title>
        <authorList>
            <person name="Sun Q."/>
        </authorList>
    </citation>
    <scope>NUCLEOTIDE SEQUENCE</scope>
    <source>
        <strain evidence="2">CWNU-1</strain>
    </source>
</reference>
<comment type="caution">
    <text evidence="2">The sequence shown here is derived from an EMBL/GenBank/DDBJ whole genome shotgun (WGS) entry which is preliminary data.</text>
</comment>
<evidence type="ECO:0000256" key="1">
    <source>
        <dbReference type="SAM" id="MobiDB-lite"/>
    </source>
</evidence>
<feature type="compositionally biased region" description="Basic and acidic residues" evidence="1">
    <location>
        <begin position="1"/>
        <end position="15"/>
    </location>
</feature>
<proteinExistence type="predicted"/>
<dbReference type="Proteomes" id="UP001431429">
    <property type="component" value="Unassembled WGS sequence"/>
</dbReference>
<feature type="region of interest" description="Disordered" evidence="1">
    <location>
        <begin position="1"/>
        <end position="24"/>
    </location>
</feature>
<sequence>MGNAAEAHRLSETGHARGKIVITH</sequence>
<keyword evidence="3" id="KW-1185">Reference proteome</keyword>
<evidence type="ECO:0008006" key="4">
    <source>
        <dbReference type="Google" id="ProtNLM"/>
    </source>
</evidence>
<dbReference type="EMBL" id="JAMQAW010000003">
    <property type="protein sequence ID" value="MCM2387409.1"/>
    <property type="molecule type" value="Genomic_DNA"/>
</dbReference>
<evidence type="ECO:0000313" key="2">
    <source>
        <dbReference type="EMBL" id="MCM2387409.1"/>
    </source>
</evidence>
<organism evidence="2 3">
    <name type="scientific">Streptomyces albipurpureus</name>
    <dbReference type="NCBI Taxonomy" id="2897419"/>
    <lineage>
        <taxon>Bacteria</taxon>
        <taxon>Bacillati</taxon>
        <taxon>Actinomycetota</taxon>
        <taxon>Actinomycetes</taxon>
        <taxon>Kitasatosporales</taxon>
        <taxon>Streptomycetaceae</taxon>
        <taxon>Streptomyces</taxon>
    </lineage>
</organism>
<name>A0ABT0UFL9_9ACTN</name>
<protein>
    <recommendedName>
        <fullName evidence="4">Zinc-binding dehydrogenase</fullName>
    </recommendedName>
</protein>
<gene>
    <name evidence="2" type="ORF">NBG84_03625</name>
</gene>